<dbReference type="Pfam" id="PF00076">
    <property type="entry name" value="RRM_1"/>
    <property type="match status" value="2"/>
</dbReference>
<dbReference type="FunFam" id="3.30.70.330:FF:000105">
    <property type="entry name" value="HIV Tat-specific factor 1 homolog"/>
    <property type="match status" value="1"/>
</dbReference>
<dbReference type="KEGG" id="trg:TRUGW13939_03079"/>
<sequence>MSLRNPDARATPDEAAAGGGFPQDPSEFDSDPRISFSKLDNKFILETEDGQEFEYDGTLKRWVQTVDDALLEQQRQAYKVEGVDESEDTTAQLRKKRKKPGYDENGQKQKKARVNTAVYVTSVPFNATLEEIQDVFSKCGVIAEEIDSGRPRIKMYMDDEGKFKGEVLVVYFRPESVKLAIQMLDDSNFRLGESGPSGPMKVQLADFSFKSQQEVPTTISHRDKKKIVQRTQKLNSKLADWDDDEPSALPETSSRWSKVVVLKHMFTLAEIDEDPAAILDIKEDIRDECSKLGEITNVVLYDKEPDGVVTVRFSDSEAAKQCVKVMGGRFFGGTQVVAYISDGSEKFKKTNEKRAALEDMAEGRDEEEDRLDEFGSWLENPRDSERVVESFARFSWGTPQAQVHLQTGQCGNQIGAAFWQTISGEHGLDGSGVYNGTSDLQLERMNVYFNEVCGIPSLDIWIYTYNV</sequence>
<accession>A0A7H8QPT6</accession>
<evidence type="ECO:0000256" key="7">
    <source>
        <dbReference type="SAM" id="MobiDB-lite"/>
    </source>
</evidence>
<dbReference type="Gene3D" id="3.40.50.1440">
    <property type="entry name" value="Tubulin/FtsZ, GTPase domain"/>
    <property type="match status" value="1"/>
</dbReference>
<evidence type="ECO:0000313" key="9">
    <source>
        <dbReference type="EMBL" id="QKX55980.1"/>
    </source>
</evidence>
<proteinExistence type="inferred from homology"/>
<dbReference type="InterPro" id="IPR034393">
    <property type="entry name" value="TatSF1-like"/>
</dbReference>
<keyword evidence="3" id="KW-0677">Repeat</keyword>
<gene>
    <name evidence="9" type="ORF">TRUGW13939_03079</name>
</gene>
<dbReference type="Proteomes" id="UP000509510">
    <property type="component" value="Chromosome II"/>
</dbReference>
<dbReference type="PANTHER" id="PTHR15608:SF0">
    <property type="entry name" value="HIV TAT-SPECIFIC FACTOR 1"/>
    <property type="match status" value="1"/>
</dbReference>
<evidence type="ECO:0000256" key="2">
    <source>
        <dbReference type="ARBA" id="ARBA00022664"/>
    </source>
</evidence>
<dbReference type="GO" id="GO:0003723">
    <property type="term" value="F:RNA binding"/>
    <property type="evidence" value="ECO:0007669"/>
    <property type="project" value="UniProtKB-UniRule"/>
</dbReference>
<dbReference type="Gene3D" id="3.30.70.330">
    <property type="match status" value="2"/>
</dbReference>
<keyword evidence="5" id="KW-0508">mRNA splicing</keyword>
<dbReference type="PANTHER" id="PTHR15608">
    <property type="entry name" value="SPLICING FACTOR U2AF-ASSOCIATED PROTEIN 2"/>
    <property type="match status" value="1"/>
</dbReference>
<dbReference type="InterPro" id="IPR036525">
    <property type="entry name" value="Tubulin/FtsZ_GTPase_sf"/>
</dbReference>
<dbReference type="InterPro" id="IPR000504">
    <property type="entry name" value="RRM_dom"/>
</dbReference>
<feature type="domain" description="RRM" evidence="8">
    <location>
        <begin position="116"/>
        <end position="207"/>
    </location>
</feature>
<feature type="region of interest" description="Disordered" evidence="7">
    <location>
        <begin position="80"/>
        <end position="110"/>
    </location>
</feature>
<dbReference type="InterPro" id="IPR035979">
    <property type="entry name" value="RBD_domain_sf"/>
</dbReference>
<dbReference type="EMBL" id="CP055899">
    <property type="protein sequence ID" value="QKX55980.1"/>
    <property type="molecule type" value="Genomic_DNA"/>
</dbReference>
<dbReference type="SUPFAM" id="SSF54928">
    <property type="entry name" value="RNA-binding domain, RBD"/>
    <property type="match status" value="2"/>
</dbReference>
<evidence type="ECO:0000256" key="1">
    <source>
        <dbReference type="ARBA" id="ARBA00007747"/>
    </source>
</evidence>
<dbReference type="SUPFAM" id="SSF52490">
    <property type="entry name" value="Tubulin nucleotide-binding domain-like"/>
    <property type="match status" value="1"/>
</dbReference>
<evidence type="ECO:0000256" key="4">
    <source>
        <dbReference type="ARBA" id="ARBA00022884"/>
    </source>
</evidence>
<dbReference type="GO" id="GO:0005686">
    <property type="term" value="C:U2 snRNP"/>
    <property type="evidence" value="ECO:0007669"/>
    <property type="project" value="TreeGrafter"/>
</dbReference>
<evidence type="ECO:0000313" key="10">
    <source>
        <dbReference type="Proteomes" id="UP000509510"/>
    </source>
</evidence>
<protein>
    <recommendedName>
        <fullName evidence="8">RRM domain-containing protein</fullName>
    </recommendedName>
</protein>
<dbReference type="RefSeq" id="XP_035342158.1">
    <property type="nucleotide sequence ID" value="XM_035486265.1"/>
</dbReference>
<keyword evidence="2" id="KW-0507">mRNA processing</keyword>
<feature type="region of interest" description="Disordered" evidence="7">
    <location>
        <begin position="1"/>
        <end position="34"/>
    </location>
</feature>
<dbReference type="CDD" id="cd12285">
    <property type="entry name" value="RRM3_RBM39_like"/>
    <property type="match status" value="1"/>
</dbReference>
<reference evidence="10" key="1">
    <citation type="submission" date="2020-06" db="EMBL/GenBank/DDBJ databases">
        <title>A chromosome-scale genome assembly of Talaromyces rugulosus W13939.</title>
        <authorList>
            <person name="Wang B."/>
            <person name="Guo L."/>
            <person name="Ye K."/>
            <person name="Wang L."/>
        </authorList>
    </citation>
    <scope>NUCLEOTIDE SEQUENCE [LARGE SCALE GENOMIC DNA]</scope>
    <source>
        <strain evidence="10">W13939</strain>
    </source>
</reference>
<dbReference type="OrthoDB" id="10258585at2759"/>
<evidence type="ECO:0000256" key="6">
    <source>
        <dbReference type="PROSITE-ProRule" id="PRU00176"/>
    </source>
</evidence>
<dbReference type="GeneID" id="55990585"/>
<evidence type="ECO:0000256" key="5">
    <source>
        <dbReference type="ARBA" id="ARBA00023187"/>
    </source>
</evidence>
<evidence type="ECO:0000256" key="3">
    <source>
        <dbReference type="ARBA" id="ARBA00022737"/>
    </source>
</evidence>
<keyword evidence="10" id="KW-1185">Reference proteome</keyword>
<dbReference type="PROSITE" id="PS50102">
    <property type="entry name" value="RRM"/>
    <property type="match status" value="1"/>
</dbReference>
<dbReference type="GO" id="GO:0005684">
    <property type="term" value="C:U2-type spliceosomal complex"/>
    <property type="evidence" value="ECO:0007669"/>
    <property type="project" value="TreeGrafter"/>
</dbReference>
<dbReference type="CDD" id="cd12281">
    <property type="entry name" value="RRM1_TatSF1_like"/>
    <property type="match status" value="1"/>
</dbReference>
<dbReference type="FunFam" id="3.30.70.330:FF:000722">
    <property type="entry name" value="Nuclear mRNA splicing factor-associated protein, putative"/>
    <property type="match status" value="1"/>
</dbReference>
<organism evidence="9 10">
    <name type="scientific">Talaromyces rugulosus</name>
    <name type="common">Penicillium rugulosum</name>
    <dbReference type="NCBI Taxonomy" id="121627"/>
    <lineage>
        <taxon>Eukaryota</taxon>
        <taxon>Fungi</taxon>
        <taxon>Dikarya</taxon>
        <taxon>Ascomycota</taxon>
        <taxon>Pezizomycotina</taxon>
        <taxon>Eurotiomycetes</taxon>
        <taxon>Eurotiomycetidae</taxon>
        <taxon>Eurotiales</taxon>
        <taxon>Trichocomaceae</taxon>
        <taxon>Talaromyces</taxon>
        <taxon>Talaromyces sect. Islandici</taxon>
    </lineage>
</organism>
<name>A0A7H8QPT6_TALRU</name>
<dbReference type="AlphaFoldDB" id="A0A7H8QPT6"/>
<dbReference type="SMART" id="SM00360">
    <property type="entry name" value="RRM"/>
    <property type="match status" value="2"/>
</dbReference>
<feature type="compositionally biased region" description="Basic and acidic residues" evidence="7">
    <location>
        <begin position="1"/>
        <end position="12"/>
    </location>
</feature>
<dbReference type="GO" id="GO:0000398">
    <property type="term" value="P:mRNA splicing, via spliceosome"/>
    <property type="evidence" value="ECO:0007669"/>
    <property type="project" value="InterPro"/>
</dbReference>
<dbReference type="InterPro" id="IPR012677">
    <property type="entry name" value="Nucleotide-bd_a/b_plait_sf"/>
</dbReference>
<keyword evidence="4 6" id="KW-0694">RNA-binding</keyword>
<dbReference type="InterPro" id="IPR034392">
    <property type="entry name" value="TatSF1-like_RRM1"/>
</dbReference>
<comment type="similarity">
    <text evidence="1">Belongs to the HTATSF1 family.</text>
</comment>
<evidence type="ECO:0000259" key="8">
    <source>
        <dbReference type="PROSITE" id="PS50102"/>
    </source>
</evidence>